<proteinExistence type="predicted"/>
<dbReference type="KEGG" id="noa:BKM31_55350"/>
<gene>
    <name evidence="1" type="ORF">BKM31_55350</name>
</gene>
<sequence length="124" mass="13320">MAMVTPEALTHLANQLRLGRLSLFVGAGLSIGAGLPSWEKLFAPLQDSLPDVESPSGWAGSVRNELPLLAEAYETEYGRNSLILHLRLALSRNAVLPTSVHEALSSLPVDTIATTNYDALIERA</sequence>
<dbReference type="AlphaFoldDB" id="A0A1V0AGX6"/>
<dbReference type="STRING" id="1909395.BKM31_55350"/>
<evidence type="ECO:0000313" key="1">
    <source>
        <dbReference type="EMBL" id="AQZ69443.1"/>
    </source>
</evidence>
<evidence type="ECO:0008006" key="3">
    <source>
        <dbReference type="Google" id="ProtNLM"/>
    </source>
</evidence>
<organism evidence="1 2">
    <name type="scientific">[Actinomadura] parvosata subsp. kistnae</name>
    <dbReference type="NCBI Taxonomy" id="1909395"/>
    <lineage>
        <taxon>Bacteria</taxon>
        <taxon>Bacillati</taxon>
        <taxon>Actinomycetota</taxon>
        <taxon>Actinomycetes</taxon>
        <taxon>Streptosporangiales</taxon>
        <taxon>Streptosporangiaceae</taxon>
        <taxon>Nonomuraea</taxon>
    </lineage>
</organism>
<dbReference type="EMBL" id="CP017717">
    <property type="protein sequence ID" value="AQZ69443.1"/>
    <property type="molecule type" value="Genomic_DNA"/>
</dbReference>
<keyword evidence="2" id="KW-1185">Reference proteome</keyword>
<name>A0A1V0AGX6_9ACTN</name>
<evidence type="ECO:0000313" key="2">
    <source>
        <dbReference type="Proteomes" id="UP000190797"/>
    </source>
</evidence>
<dbReference type="Proteomes" id="UP000190797">
    <property type="component" value="Chromosome"/>
</dbReference>
<dbReference type="InterPro" id="IPR029035">
    <property type="entry name" value="DHS-like_NAD/FAD-binding_dom"/>
</dbReference>
<dbReference type="SUPFAM" id="SSF52467">
    <property type="entry name" value="DHS-like NAD/FAD-binding domain"/>
    <property type="match status" value="1"/>
</dbReference>
<protein>
    <recommendedName>
        <fullName evidence="3">Deacetylase sirtuin-type domain-containing protein</fullName>
    </recommendedName>
</protein>
<accession>A0A1V0AGX6</accession>
<reference evidence="2" key="1">
    <citation type="journal article" date="2017" name="Med. Chem. Commun.">
        <title>Nonomuraea sp. ATCC 55076 harbours the largest actinomycete chromosome to date and the kistamicin biosynthetic gene cluster.</title>
        <authorList>
            <person name="Nazari B."/>
            <person name="Forneris C.C."/>
            <person name="Gibson M.I."/>
            <person name="Moon K."/>
            <person name="Schramma K.R."/>
            <person name="Seyedsayamdost M.R."/>
        </authorList>
    </citation>
    <scope>NUCLEOTIDE SEQUENCE [LARGE SCALE GENOMIC DNA]</scope>
    <source>
        <strain evidence="2">ATCC 55076</strain>
    </source>
</reference>